<dbReference type="Pfam" id="PF00069">
    <property type="entry name" value="Pkinase"/>
    <property type="match status" value="1"/>
</dbReference>
<protein>
    <recommendedName>
        <fullName evidence="2">Protein kinase domain-containing protein</fullName>
    </recommendedName>
</protein>
<reference evidence="3 4" key="1">
    <citation type="submission" date="2024-04" db="EMBL/GenBank/DDBJ databases">
        <title>Tritrichomonas musculus Genome.</title>
        <authorList>
            <person name="Alves-Ferreira E."/>
            <person name="Grigg M."/>
            <person name="Lorenzi H."/>
            <person name="Galac M."/>
        </authorList>
    </citation>
    <scope>NUCLEOTIDE SEQUENCE [LARGE SCALE GENOMIC DNA]</scope>
    <source>
        <strain evidence="3 4">EAF2021</strain>
    </source>
</reference>
<dbReference type="InterPro" id="IPR011009">
    <property type="entry name" value="Kinase-like_dom_sf"/>
</dbReference>
<dbReference type="InterPro" id="IPR053215">
    <property type="entry name" value="TKL_Ser/Thr_kinase"/>
</dbReference>
<dbReference type="Proteomes" id="UP001470230">
    <property type="component" value="Unassembled WGS sequence"/>
</dbReference>
<feature type="region of interest" description="Disordered" evidence="1">
    <location>
        <begin position="342"/>
        <end position="383"/>
    </location>
</feature>
<dbReference type="PANTHER" id="PTHR45756">
    <property type="entry name" value="PALMITOYLTRANSFERASE"/>
    <property type="match status" value="1"/>
</dbReference>
<dbReference type="PROSITE" id="PS50011">
    <property type="entry name" value="PROTEIN_KINASE_DOM"/>
    <property type="match status" value="1"/>
</dbReference>
<evidence type="ECO:0000259" key="2">
    <source>
        <dbReference type="PROSITE" id="PS50011"/>
    </source>
</evidence>
<name>A0ABR2GT82_9EUKA</name>
<dbReference type="SUPFAM" id="SSF56112">
    <property type="entry name" value="Protein kinase-like (PK-like)"/>
    <property type="match status" value="1"/>
</dbReference>
<dbReference type="SMART" id="SM00220">
    <property type="entry name" value="S_TKc"/>
    <property type="match status" value="1"/>
</dbReference>
<feature type="compositionally biased region" description="Basic and acidic residues" evidence="1">
    <location>
        <begin position="342"/>
        <end position="360"/>
    </location>
</feature>
<proteinExistence type="predicted"/>
<dbReference type="EMBL" id="JAPFFF010000063">
    <property type="protein sequence ID" value="KAK8836838.1"/>
    <property type="molecule type" value="Genomic_DNA"/>
</dbReference>
<feature type="compositionally biased region" description="Basic residues" evidence="1">
    <location>
        <begin position="361"/>
        <end position="375"/>
    </location>
</feature>
<evidence type="ECO:0000313" key="4">
    <source>
        <dbReference type="Proteomes" id="UP001470230"/>
    </source>
</evidence>
<dbReference type="InterPro" id="IPR000719">
    <property type="entry name" value="Prot_kinase_dom"/>
</dbReference>
<sequence>MSELNQFRKDPNNFNEYSDEDFEPISNEIVSINLVRSEEDHRIYVKKDFNFIFNEEEDESEEVNLSNDADSDNESSFSGDCKNPLKYFKREVQHLYDVQFVGYPFLHFIGFNYRTTESCPFIITEYMKGKTLGYLIENRFDGYQRPNTLKMIIFYGVAFALKILHSMKIIHRDIKPENVFLNEEKEPFLGDFGFARYIHETPELTDKIGTTYYMPKELFDDENIARPSDKIDSYSFAVMVLKTIGYDLTIPDRKKKGSVLSLKSNDLDRATLSDYIKNGGKYIIPETVPKNYRDMIVTCFSDENERPSMQRIVKMIDDGELDLPDFDEVKFNEYKNKLKKAEEKHERRNFSSSDDHDVVDKKKKKKKPSLSKFKPKISYIKEK</sequence>
<organism evidence="3 4">
    <name type="scientific">Tritrichomonas musculus</name>
    <dbReference type="NCBI Taxonomy" id="1915356"/>
    <lineage>
        <taxon>Eukaryota</taxon>
        <taxon>Metamonada</taxon>
        <taxon>Parabasalia</taxon>
        <taxon>Tritrichomonadida</taxon>
        <taxon>Tritrichomonadidae</taxon>
        <taxon>Tritrichomonas</taxon>
    </lineage>
</organism>
<dbReference type="PANTHER" id="PTHR45756:SF1">
    <property type="entry name" value="PROTEIN KINASE DOMAIN CONTAINING PROTEIN"/>
    <property type="match status" value="1"/>
</dbReference>
<feature type="compositionally biased region" description="Basic and acidic residues" evidence="1">
    <location>
        <begin position="1"/>
        <end position="11"/>
    </location>
</feature>
<accession>A0ABR2GT82</accession>
<dbReference type="InterPro" id="IPR008271">
    <property type="entry name" value="Ser/Thr_kinase_AS"/>
</dbReference>
<dbReference type="Gene3D" id="1.10.510.10">
    <property type="entry name" value="Transferase(Phosphotransferase) domain 1"/>
    <property type="match status" value="1"/>
</dbReference>
<gene>
    <name evidence="3" type="ORF">M9Y10_037362</name>
</gene>
<evidence type="ECO:0000313" key="3">
    <source>
        <dbReference type="EMBL" id="KAK8836838.1"/>
    </source>
</evidence>
<keyword evidence="4" id="KW-1185">Reference proteome</keyword>
<dbReference type="PROSITE" id="PS00108">
    <property type="entry name" value="PROTEIN_KINASE_ST"/>
    <property type="match status" value="1"/>
</dbReference>
<evidence type="ECO:0000256" key="1">
    <source>
        <dbReference type="SAM" id="MobiDB-lite"/>
    </source>
</evidence>
<feature type="domain" description="Protein kinase" evidence="2">
    <location>
        <begin position="1"/>
        <end position="326"/>
    </location>
</feature>
<comment type="caution">
    <text evidence="3">The sequence shown here is derived from an EMBL/GenBank/DDBJ whole genome shotgun (WGS) entry which is preliminary data.</text>
</comment>
<feature type="region of interest" description="Disordered" evidence="1">
    <location>
        <begin position="1"/>
        <end position="20"/>
    </location>
</feature>